<evidence type="ECO:0000313" key="3">
    <source>
        <dbReference type="WBParaSite" id="PSU_v2.g16125.t1"/>
    </source>
</evidence>
<name>A0A914YA17_9BILA</name>
<evidence type="ECO:0000313" key="2">
    <source>
        <dbReference type="Proteomes" id="UP000887577"/>
    </source>
</evidence>
<protein>
    <submittedName>
        <fullName evidence="3">Uncharacterized protein</fullName>
    </submittedName>
</protein>
<sequence>MHHEGDVAPINEVEEDEKANVTDGESVVGSDNEEDESEGGNKDKEVTIDDIQSKGEEASDEELTEIGSTCSGLTDMSGFSDLEMDFPDQEGTVDAGVDEDEKKPLNLLGKKVKLAFILLKHAKVVVCRQQTVVNDLVVNVLERN</sequence>
<feature type="region of interest" description="Disordered" evidence="1">
    <location>
        <begin position="1"/>
        <end position="96"/>
    </location>
</feature>
<feature type="compositionally biased region" description="Basic and acidic residues" evidence="1">
    <location>
        <begin position="39"/>
        <end position="57"/>
    </location>
</feature>
<dbReference type="AlphaFoldDB" id="A0A914YA17"/>
<keyword evidence="2" id="KW-1185">Reference proteome</keyword>
<evidence type="ECO:0000256" key="1">
    <source>
        <dbReference type="SAM" id="MobiDB-lite"/>
    </source>
</evidence>
<accession>A0A914YA17</accession>
<dbReference type="WBParaSite" id="PSU_v2.g16125.t1">
    <property type="protein sequence ID" value="PSU_v2.g16125.t1"/>
    <property type="gene ID" value="PSU_v2.g16125"/>
</dbReference>
<reference evidence="3" key="1">
    <citation type="submission" date="2022-11" db="UniProtKB">
        <authorList>
            <consortium name="WormBaseParasite"/>
        </authorList>
    </citation>
    <scope>IDENTIFICATION</scope>
</reference>
<organism evidence="2 3">
    <name type="scientific">Panagrolaimus superbus</name>
    <dbReference type="NCBI Taxonomy" id="310955"/>
    <lineage>
        <taxon>Eukaryota</taxon>
        <taxon>Metazoa</taxon>
        <taxon>Ecdysozoa</taxon>
        <taxon>Nematoda</taxon>
        <taxon>Chromadorea</taxon>
        <taxon>Rhabditida</taxon>
        <taxon>Tylenchina</taxon>
        <taxon>Panagrolaimomorpha</taxon>
        <taxon>Panagrolaimoidea</taxon>
        <taxon>Panagrolaimidae</taxon>
        <taxon>Panagrolaimus</taxon>
    </lineage>
</organism>
<dbReference type="Proteomes" id="UP000887577">
    <property type="component" value="Unplaced"/>
</dbReference>
<proteinExistence type="predicted"/>